<name>A0A9D1DI30_9FIRM</name>
<dbReference type="InterPro" id="IPR055170">
    <property type="entry name" value="GFO_IDH_MocA-like_dom"/>
</dbReference>
<dbReference type="PANTHER" id="PTHR43054">
    <property type="match status" value="1"/>
</dbReference>
<dbReference type="SUPFAM" id="SSF55347">
    <property type="entry name" value="Glyceraldehyde-3-phosphate dehydrogenase-like, C-terminal domain"/>
    <property type="match status" value="1"/>
</dbReference>
<gene>
    <name evidence="3" type="ORF">IAA53_07295</name>
</gene>
<dbReference type="AlphaFoldDB" id="A0A9D1DI30"/>
<reference evidence="3" key="1">
    <citation type="submission" date="2020-10" db="EMBL/GenBank/DDBJ databases">
        <authorList>
            <person name="Gilroy R."/>
        </authorList>
    </citation>
    <scope>NUCLEOTIDE SEQUENCE</scope>
    <source>
        <strain evidence="3">ChiBcec15-4380</strain>
    </source>
</reference>
<proteinExistence type="predicted"/>
<evidence type="ECO:0000313" key="4">
    <source>
        <dbReference type="Proteomes" id="UP000824239"/>
    </source>
</evidence>
<reference evidence="3" key="2">
    <citation type="journal article" date="2021" name="PeerJ">
        <title>Extensive microbial diversity within the chicken gut microbiome revealed by metagenomics and culture.</title>
        <authorList>
            <person name="Gilroy R."/>
            <person name="Ravi A."/>
            <person name="Getino M."/>
            <person name="Pursley I."/>
            <person name="Horton D.L."/>
            <person name="Alikhan N.F."/>
            <person name="Baker D."/>
            <person name="Gharbi K."/>
            <person name="Hall N."/>
            <person name="Watson M."/>
            <person name="Adriaenssens E.M."/>
            <person name="Foster-Nyarko E."/>
            <person name="Jarju S."/>
            <person name="Secka A."/>
            <person name="Antonio M."/>
            <person name="Oren A."/>
            <person name="Chaudhuri R.R."/>
            <person name="La Ragione R."/>
            <person name="Hildebrand F."/>
            <person name="Pallen M.J."/>
        </authorList>
    </citation>
    <scope>NUCLEOTIDE SEQUENCE</scope>
    <source>
        <strain evidence="3">ChiBcec15-4380</strain>
    </source>
</reference>
<dbReference type="Pfam" id="PF22725">
    <property type="entry name" value="GFO_IDH_MocA_C3"/>
    <property type="match status" value="1"/>
</dbReference>
<feature type="domain" description="Gfo/Idh/MocA-like oxidoreductase N-terminal" evidence="1">
    <location>
        <begin position="3"/>
        <end position="117"/>
    </location>
</feature>
<evidence type="ECO:0000259" key="2">
    <source>
        <dbReference type="Pfam" id="PF22725"/>
    </source>
</evidence>
<sequence length="330" mass="36575">MVRLGIIGRNFVVDWMLEAARAVPALKPVAIYSRRRETGAAFAERYGLPLVFDRLEDLAACGEVDAVYIASPTGCHFAQAREMLLAGKHVLCEKPAVVTAAQLRELLDIARERGVVFLEAMRLVHDDALDVIAAALPEIGALRRVTFEFTQYSSRYDRFRAGEQGINTFDVSLSNGGIMDMGCYCLHAMVRLFGAPERVRADCFKLSNGFDGGGIVLLRYPGFVAEAIYSKVSRQAAPTTLLGEDGAILLDDINHIRRIWLQPRKGEARDLPYREKLPNNMMYELSHFCAMVSGDMDPAPWNRWSQITLEVMDAARADMGVVFPADRAGG</sequence>
<dbReference type="PANTHER" id="PTHR43054:SF1">
    <property type="entry name" value="SCYLLO-INOSITOL 2-DEHYDROGENASE (NADP(+)) IOLU"/>
    <property type="match status" value="1"/>
</dbReference>
<accession>A0A9D1DI30</accession>
<dbReference type="Pfam" id="PF01408">
    <property type="entry name" value="GFO_IDH_MocA"/>
    <property type="match status" value="1"/>
</dbReference>
<dbReference type="Proteomes" id="UP000824239">
    <property type="component" value="Unassembled WGS sequence"/>
</dbReference>
<dbReference type="Gene3D" id="3.40.50.720">
    <property type="entry name" value="NAD(P)-binding Rossmann-like Domain"/>
    <property type="match status" value="1"/>
</dbReference>
<dbReference type="Gene3D" id="3.30.360.10">
    <property type="entry name" value="Dihydrodipicolinate Reductase, domain 2"/>
    <property type="match status" value="1"/>
</dbReference>
<organism evidence="3 4">
    <name type="scientific">Candidatus Avoscillospira avicola</name>
    <dbReference type="NCBI Taxonomy" id="2840706"/>
    <lineage>
        <taxon>Bacteria</taxon>
        <taxon>Bacillati</taxon>
        <taxon>Bacillota</taxon>
        <taxon>Clostridia</taxon>
        <taxon>Eubacteriales</taxon>
        <taxon>Oscillospiraceae</taxon>
        <taxon>Oscillospiraceae incertae sedis</taxon>
        <taxon>Candidatus Avoscillospira</taxon>
    </lineage>
</organism>
<dbReference type="EMBL" id="DVHE01000057">
    <property type="protein sequence ID" value="HIR51074.1"/>
    <property type="molecule type" value="Genomic_DNA"/>
</dbReference>
<dbReference type="SUPFAM" id="SSF51735">
    <property type="entry name" value="NAD(P)-binding Rossmann-fold domains"/>
    <property type="match status" value="1"/>
</dbReference>
<feature type="domain" description="GFO/IDH/MocA-like oxidoreductase" evidence="2">
    <location>
        <begin position="138"/>
        <end position="248"/>
    </location>
</feature>
<evidence type="ECO:0000259" key="1">
    <source>
        <dbReference type="Pfam" id="PF01408"/>
    </source>
</evidence>
<evidence type="ECO:0000313" key="3">
    <source>
        <dbReference type="EMBL" id="HIR51074.1"/>
    </source>
</evidence>
<dbReference type="InterPro" id="IPR000683">
    <property type="entry name" value="Gfo/Idh/MocA-like_OxRdtase_N"/>
</dbReference>
<dbReference type="GO" id="GO:0000166">
    <property type="term" value="F:nucleotide binding"/>
    <property type="evidence" value="ECO:0007669"/>
    <property type="project" value="InterPro"/>
</dbReference>
<dbReference type="InterPro" id="IPR036291">
    <property type="entry name" value="NAD(P)-bd_dom_sf"/>
</dbReference>
<comment type="caution">
    <text evidence="3">The sequence shown here is derived from an EMBL/GenBank/DDBJ whole genome shotgun (WGS) entry which is preliminary data.</text>
</comment>
<protein>
    <submittedName>
        <fullName evidence="3">Gfo/Idh/MocA family oxidoreductase</fullName>
    </submittedName>
</protein>